<keyword evidence="1" id="KW-0472">Membrane</keyword>
<comment type="caution">
    <text evidence="2">The sequence shown here is derived from an EMBL/GenBank/DDBJ whole genome shotgun (WGS) entry which is preliminary data.</text>
</comment>
<dbReference type="AlphaFoldDB" id="A0A0F8ZMH4"/>
<evidence type="ECO:0000256" key="1">
    <source>
        <dbReference type="SAM" id="Phobius"/>
    </source>
</evidence>
<accession>A0A0F8ZMH4</accession>
<feature type="non-terminal residue" evidence="2">
    <location>
        <position position="1"/>
    </location>
</feature>
<feature type="transmembrane region" description="Helical" evidence="1">
    <location>
        <begin position="32"/>
        <end position="57"/>
    </location>
</feature>
<keyword evidence="1" id="KW-0812">Transmembrane</keyword>
<evidence type="ECO:0000313" key="2">
    <source>
        <dbReference type="EMBL" id="KKK67604.1"/>
    </source>
</evidence>
<organism evidence="2">
    <name type="scientific">marine sediment metagenome</name>
    <dbReference type="NCBI Taxonomy" id="412755"/>
    <lineage>
        <taxon>unclassified sequences</taxon>
        <taxon>metagenomes</taxon>
        <taxon>ecological metagenomes</taxon>
    </lineage>
</organism>
<dbReference type="EMBL" id="LAZR01059528">
    <property type="protein sequence ID" value="KKK67604.1"/>
    <property type="molecule type" value="Genomic_DNA"/>
</dbReference>
<keyword evidence="1" id="KW-1133">Transmembrane helix</keyword>
<sequence length="374" mass="39000">IRFRVNDLSSQGFIWENSSESRLMSLRGSDGFLSVAGALTASGVITGPVGAVGAPAYTFTGFTNSGMWYDTAGTDTLAFSFGGALAFTANTTLMLVASGKLHIDGSGTSTVAAGQTGLAEASGTLNVSAPHDVHIFLDNDNNASGDFSIYANLTTASGTPLFKVTEQGGPIVFVNELTNSKMTIGMSIKTTALTEVIALKHSSLSHVFTDNHEADTFFSISAIATTGGAIVEGISEKTTDGVALILSGVVDADSSSTGKTVTSHGIVEVWGSHELSGGYDGPPTNTNLFVVGVRFSASLGVRMIVDKEGDIYYFGGLVAFDKYDDALMIRAHSLALSQRGGGKGLVRSHYDRFVKYYERELVALGLLGAPVKEG</sequence>
<feature type="transmembrane region" description="Helical" evidence="1">
    <location>
        <begin position="77"/>
        <end position="97"/>
    </location>
</feature>
<proteinExistence type="predicted"/>
<name>A0A0F8ZMH4_9ZZZZ</name>
<feature type="non-terminal residue" evidence="2">
    <location>
        <position position="374"/>
    </location>
</feature>
<reference evidence="2" key="1">
    <citation type="journal article" date="2015" name="Nature">
        <title>Complex archaea that bridge the gap between prokaryotes and eukaryotes.</title>
        <authorList>
            <person name="Spang A."/>
            <person name="Saw J.H."/>
            <person name="Jorgensen S.L."/>
            <person name="Zaremba-Niedzwiedzka K."/>
            <person name="Martijn J."/>
            <person name="Lind A.E."/>
            <person name="van Eijk R."/>
            <person name="Schleper C."/>
            <person name="Guy L."/>
            <person name="Ettema T.J."/>
        </authorList>
    </citation>
    <scope>NUCLEOTIDE SEQUENCE</scope>
</reference>
<protein>
    <submittedName>
        <fullName evidence="2">Uncharacterized protein</fullName>
    </submittedName>
</protein>
<gene>
    <name evidence="2" type="ORF">LCGC14_2952410</name>
</gene>